<dbReference type="SUPFAM" id="SSF52058">
    <property type="entry name" value="L domain-like"/>
    <property type="match status" value="1"/>
</dbReference>
<sequence>MKIIHIQSVVSILLHICFSCLIISCLGLSTKPIKSINPVKGLPLPPLAQNVLNFADERLAIVYPTIQKFKETITSDPLGITKTWVGSDICKYKGFFCESPPYNSSAIAVASIDFNGFQLSAPSLGGFLDQLPDLALFHANSNSFSGTISSNIAKLPYLYEFDISNNQFSGSFPISIMNMPSLSFLDIRFNSFSGSVPAQLFTKDLNALFINNNNFMMKLPENIASDTIFLLTLANNKFFGSIPPSIFKYMSSLTEALFLNNFLTGCLPHEVGFLREAVVFDAGNNQLTGPLPFSLGCLENLEVLNLAGNMFYGMVPEVVCLLGNLGNLTLSDNYFTMVGPICMGLIKNGVLDVRNNCIPGLPFQRSMDECVAFLSRPRFCQNVHKEMFSYIPCWLPKFESLKLAPSPT</sequence>
<feature type="transmembrane region" description="Helical" evidence="5">
    <location>
        <begin position="12"/>
        <end position="30"/>
    </location>
</feature>
<evidence type="ECO:0000256" key="4">
    <source>
        <dbReference type="ARBA" id="ARBA00022737"/>
    </source>
</evidence>
<proteinExistence type="predicted"/>
<gene>
    <name evidence="6" type="ORF">LIER_06980</name>
</gene>
<evidence type="ECO:0000256" key="3">
    <source>
        <dbReference type="ARBA" id="ARBA00022729"/>
    </source>
</evidence>
<dbReference type="Pfam" id="PF00560">
    <property type="entry name" value="LRR_1"/>
    <property type="match status" value="1"/>
</dbReference>
<dbReference type="PANTHER" id="PTHR32093:SF91">
    <property type="entry name" value="LEUCINE-RICH REPEAT-CONTAINING N-TERMINAL PLANT-TYPE DOMAIN-CONTAINING PROTEIN"/>
    <property type="match status" value="1"/>
</dbReference>
<evidence type="ECO:0000256" key="5">
    <source>
        <dbReference type="SAM" id="Phobius"/>
    </source>
</evidence>
<evidence type="ECO:0000256" key="1">
    <source>
        <dbReference type="ARBA" id="ARBA00004613"/>
    </source>
</evidence>
<keyword evidence="5" id="KW-0812">Transmembrane</keyword>
<evidence type="ECO:0000313" key="6">
    <source>
        <dbReference type="EMBL" id="GAA0147228.1"/>
    </source>
</evidence>
<dbReference type="PANTHER" id="PTHR32093">
    <property type="entry name" value="LEUCINE-RICH REPEAT EXTENSIN-LIKE PROTEIN 3-RELATED"/>
    <property type="match status" value="1"/>
</dbReference>
<comment type="caution">
    <text evidence="6">The sequence shown here is derived from an EMBL/GenBank/DDBJ whole genome shotgun (WGS) entry which is preliminary data.</text>
</comment>
<dbReference type="InterPro" id="IPR051582">
    <property type="entry name" value="LRR_extensin-like_regulator"/>
</dbReference>
<accession>A0AAV3PAU4</accession>
<organism evidence="6 7">
    <name type="scientific">Lithospermum erythrorhizon</name>
    <name type="common">Purple gromwell</name>
    <name type="synonym">Lithospermum officinale var. erythrorhizon</name>
    <dbReference type="NCBI Taxonomy" id="34254"/>
    <lineage>
        <taxon>Eukaryota</taxon>
        <taxon>Viridiplantae</taxon>
        <taxon>Streptophyta</taxon>
        <taxon>Embryophyta</taxon>
        <taxon>Tracheophyta</taxon>
        <taxon>Spermatophyta</taxon>
        <taxon>Magnoliopsida</taxon>
        <taxon>eudicotyledons</taxon>
        <taxon>Gunneridae</taxon>
        <taxon>Pentapetalae</taxon>
        <taxon>asterids</taxon>
        <taxon>lamiids</taxon>
        <taxon>Boraginales</taxon>
        <taxon>Boraginaceae</taxon>
        <taxon>Boraginoideae</taxon>
        <taxon>Lithospermeae</taxon>
        <taxon>Lithospermum</taxon>
    </lineage>
</organism>
<name>A0AAV3PAU4_LITER</name>
<evidence type="ECO:0000256" key="2">
    <source>
        <dbReference type="ARBA" id="ARBA00022525"/>
    </source>
</evidence>
<dbReference type="EMBL" id="BAABME010001051">
    <property type="protein sequence ID" value="GAA0147228.1"/>
    <property type="molecule type" value="Genomic_DNA"/>
</dbReference>
<dbReference type="Proteomes" id="UP001454036">
    <property type="component" value="Unassembled WGS sequence"/>
</dbReference>
<dbReference type="AlphaFoldDB" id="A0AAV3PAU4"/>
<keyword evidence="3" id="KW-0732">Signal</keyword>
<reference evidence="6 7" key="1">
    <citation type="submission" date="2024-01" db="EMBL/GenBank/DDBJ databases">
        <title>The complete chloroplast genome sequence of Lithospermum erythrorhizon: insights into the phylogenetic relationship among Boraginaceae species and the maternal lineages of purple gromwells.</title>
        <authorList>
            <person name="Okada T."/>
            <person name="Watanabe K."/>
        </authorList>
    </citation>
    <scope>NUCLEOTIDE SEQUENCE [LARGE SCALE GENOMIC DNA]</scope>
</reference>
<keyword evidence="2" id="KW-0964">Secreted</keyword>
<keyword evidence="5" id="KW-1133">Transmembrane helix</keyword>
<protein>
    <submittedName>
        <fullName evidence="6">Uncharacterized protein</fullName>
    </submittedName>
</protein>
<evidence type="ECO:0000313" key="7">
    <source>
        <dbReference type="Proteomes" id="UP001454036"/>
    </source>
</evidence>
<dbReference type="PROSITE" id="PS51257">
    <property type="entry name" value="PROKAR_LIPOPROTEIN"/>
    <property type="match status" value="1"/>
</dbReference>
<dbReference type="Gene3D" id="3.80.10.10">
    <property type="entry name" value="Ribonuclease Inhibitor"/>
    <property type="match status" value="2"/>
</dbReference>
<dbReference type="InterPro" id="IPR032675">
    <property type="entry name" value="LRR_dom_sf"/>
</dbReference>
<keyword evidence="5" id="KW-0472">Membrane</keyword>
<keyword evidence="7" id="KW-1185">Reference proteome</keyword>
<comment type="subcellular location">
    <subcellularLocation>
        <location evidence="1">Secreted</location>
    </subcellularLocation>
</comment>
<dbReference type="GO" id="GO:0005576">
    <property type="term" value="C:extracellular region"/>
    <property type="evidence" value="ECO:0007669"/>
    <property type="project" value="UniProtKB-SubCell"/>
</dbReference>
<dbReference type="InterPro" id="IPR001611">
    <property type="entry name" value="Leu-rich_rpt"/>
</dbReference>
<keyword evidence="4" id="KW-0677">Repeat</keyword>